<organism evidence="2 4">
    <name type="scientific">Pseudomonas aeruginosa</name>
    <dbReference type="NCBI Taxonomy" id="287"/>
    <lineage>
        <taxon>Bacteria</taxon>
        <taxon>Pseudomonadati</taxon>
        <taxon>Pseudomonadota</taxon>
        <taxon>Gammaproteobacteria</taxon>
        <taxon>Pseudomonadales</taxon>
        <taxon>Pseudomonadaceae</taxon>
        <taxon>Pseudomonas</taxon>
    </lineage>
</organism>
<dbReference type="EMBL" id="CP136986">
    <property type="protein sequence ID" value="WOS78392.1"/>
    <property type="molecule type" value="Genomic_DNA"/>
</dbReference>
<name>A0A071KX66_PSEAI</name>
<reference evidence="2 4" key="1">
    <citation type="submission" date="2019-11" db="EMBL/GenBank/DDBJ databases">
        <title>Genomes of ocular Pseudomonas aeruginosa isolates.</title>
        <authorList>
            <person name="Khan M."/>
            <person name="Rice S.A."/>
            <person name="Willcox M.D.P."/>
            <person name="Stapleton F."/>
        </authorList>
    </citation>
    <scope>NUCLEOTIDE SEQUENCE [LARGE SCALE GENOMIC DNA]</scope>
    <source>
        <strain evidence="2 4">PA221</strain>
    </source>
</reference>
<dbReference type="Proteomes" id="UP001297540">
    <property type="component" value="Chromosome"/>
</dbReference>
<dbReference type="RefSeq" id="WP_003084105.1">
    <property type="nucleotide sequence ID" value="NZ_AP014622.1"/>
</dbReference>
<accession>A0A071KX66</accession>
<dbReference type="InterPro" id="IPR037181">
    <property type="entry name" value="SUFU_N"/>
</dbReference>
<dbReference type="InterPro" id="IPR020941">
    <property type="entry name" value="SUFU-like_domain"/>
</dbReference>
<dbReference type="KEGG" id="paeb:NCGM1900_0242"/>
<feature type="domain" description="Suppressor of fused-like" evidence="1">
    <location>
        <begin position="49"/>
        <end position="196"/>
    </location>
</feature>
<dbReference type="Pfam" id="PF05076">
    <property type="entry name" value="SUFU"/>
    <property type="match status" value="1"/>
</dbReference>
<reference evidence="3" key="3">
    <citation type="submission" date="2023-10" db="EMBL/GenBank/DDBJ databases">
        <title>Pathogen: clinical or host-associated sample.</title>
        <authorList>
            <person name="Hergert J."/>
            <person name="Casey R."/>
            <person name="Wagner J."/>
            <person name="Young E.L."/>
            <person name="Oakeson K.F."/>
        </authorList>
    </citation>
    <scope>NUCLEOTIDE SEQUENCE</scope>
    <source>
        <strain evidence="3">2021CK-01020</strain>
    </source>
</reference>
<dbReference type="Proteomes" id="UP000433532">
    <property type="component" value="Unassembled WGS sequence"/>
</dbReference>
<evidence type="ECO:0000313" key="4">
    <source>
        <dbReference type="Proteomes" id="UP000433532"/>
    </source>
</evidence>
<sequence length="213" mass="24388">MNDYIARLREKYDDHFGCAPSIVLDCRDFWRHCVTAPEMAVFGYRLESSRRPHHVVITAGMSQARMHFAPYMGSARWSSELICYLDVLGGEDLRHLQWLAGLPFHERLALGHGHSVAFGFPLYEHSLLRHFLLLPTPLGEDAALFDGFDLSAHPVDLLWVVPLTEQEYQVKVNKHLEGIAEVLNDAGHPLSLDRHRHCYVTGQRPEGFERILH</sequence>
<gene>
    <name evidence="2" type="ORF">GNQ48_09360</name>
    <name evidence="3" type="ORF">L4V69_04435</name>
</gene>
<evidence type="ECO:0000313" key="3">
    <source>
        <dbReference type="EMBL" id="WOS78392.1"/>
    </source>
</evidence>
<evidence type="ECO:0000313" key="2">
    <source>
        <dbReference type="EMBL" id="MUI35216.1"/>
    </source>
</evidence>
<dbReference type="EMBL" id="WOAD01000005">
    <property type="protein sequence ID" value="MUI35216.1"/>
    <property type="molecule type" value="Genomic_DNA"/>
</dbReference>
<dbReference type="AlphaFoldDB" id="A0A071KX66"/>
<reference evidence="3" key="2">
    <citation type="submission" date="2023-06" db="EMBL/GenBank/DDBJ databases">
        <authorList>
            <consortium name="Clinical and Environmental Microbiology Branch: Whole genome sequencing antimicrobial resistance pathogens in the healthcare setting"/>
        </authorList>
    </citation>
    <scope>NUCLEOTIDE SEQUENCE</scope>
    <source>
        <strain evidence="3">2021CK-01020</strain>
    </source>
</reference>
<proteinExistence type="predicted"/>
<dbReference type="SUPFAM" id="SSF103359">
    <property type="entry name" value="Suppressor of Fused, N-terminal domain"/>
    <property type="match status" value="1"/>
</dbReference>
<evidence type="ECO:0000259" key="1">
    <source>
        <dbReference type="Pfam" id="PF05076"/>
    </source>
</evidence>
<protein>
    <submittedName>
        <fullName evidence="2">Suppressor of fused domain protein</fullName>
    </submittedName>
</protein>